<name>A0A7C9A0C7_OPUST</name>
<proteinExistence type="predicted"/>
<dbReference type="EMBL" id="GISG01191109">
    <property type="protein sequence ID" value="MBA4656258.1"/>
    <property type="molecule type" value="Transcribed_RNA"/>
</dbReference>
<sequence length="108" mass="12155">MNPVWHQTHTTISQEEVRSNTIKQCPSRSRVISNVPVCSITTRQRKVQAKEEQKLNGRQPRTFVPHKVRTSSKGVVVMKVEKSGLSIKLGRGLVLGCQVRTLQPLTII</sequence>
<evidence type="ECO:0000313" key="2">
    <source>
        <dbReference type="EMBL" id="MBA4656258.1"/>
    </source>
</evidence>
<organism evidence="2">
    <name type="scientific">Opuntia streptacantha</name>
    <name type="common">Prickly pear cactus</name>
    <name type="synonym">Opuntia cardona</name>
    <dbReference type="NCBI Taxonomy" id="393608"/>
    <lineage>
        <taxon>Eukaryota</taxon>
        <taxon>Viridiplantae</taxon>
        <taxon>Streptophyta</taxon>
        <taxon>Embryophyta</taxon>
        <taxon>Tracheophyta</taxon>
        <taxon>Spermatophyta</taxon>
        <taxon>Magnoliopsida</taxon>
        <taxon>eudicotyledons</taxon>
        <taxon>Gunneridae</taxon>
        <taxon>Pentapetalae</taxon>
        <taxon>Caryophyllales</taxon>
        <taxon>Cactineae</taxon>
        <taxon>Cactaceae</taxon>
        <taxon>Opuntioideae</taxon>
        <taxon>Opuntia</taxon>
    </lineage>
</organism>
<accession>A0A7C9A0C7</accession>
<evidence type="ECO:0000256" key="1">
    <source>
        <dbReference type="SAM" id="MobiDB-lite"/>
    </source>
</evidence>
<feature type="region of interest" description="Disordered" evidence="1">
    <location>
        <begin position="1"/>
        <end position="20"/>
    </location>
</feature>
<dbReference type="AlphaFoldDB" id="A0A7C9A0C7"/>
<reference evidence="2" key="1">
    <citation type="journal article" date="2013" name="J. Plant Res.">
        <title>Effect of fungi and light on seed germination of three Opuntia species from semiarid lands of central Mexico.</title>
        <authorList>
            <person name="Delgado-Sanchez P."/>
            <person name="Jimenez-Bremont J.F."/>
            <person name="Guerrero-Gonzalez Mde L."/>
            <person name="Flores J."/>
        </authorList>
    </citation>
    <scope>NUCLEOTIDE SEQUENCE</scope>
    <source>
        <tissue evidence="2">Cladode</tissue>
    </source>
</reference>
<reference evidence="2" key="2">
    <citation type="submission" date="2020-07" db="EMBL/GenBank/DDBJ databases">
        <authorList>
            <person name="Vera ALvarez R."/>
            <person name="Arias-Moreno D.M."/>
            <person name="Jimenez-Jacinto V."/>
            <person name="Jimenez-Bremont J.F."/>
            <person name="Swaminathan K."/>
            <person name="Moose S.P."/>
            <person name="Guerrero-Gonzalez M.L."/>
            <person name="Marino-Ramirez L."/>
            <person name="Landsman D."/>
            <person name="Rodriguez-Kessler M."/>
            <person name="Delgado-Sanchez P."/>
        </authorList>
    </citation>
    <scope>NUCLEOTIDE SEQUENCE</scope>
    <source>
        <tissue evidence="2">Cladode</tissue>
    </source>
</reference>
<protein>
    <submittedName>
        <fullName evidence="2">Uncharacterized protein</fullName>
    </submittedName>
</protein>